<dbReference type="EMBL" id="SMCP01000005">
    <property type="protein sequence ID" value="TCV87260.1"/>
    <property type="molecule type" value="Genomic_DNA"/>
</dbReference>
<evidence type="ECO:0000313" key="3">
    <source>
        <dbReference type="EMBL" id="TCV87260.1"/>
    </source>
</evidence>
<reference evidence="3 5" key="1">
    <citation type="submission" date="2019-03" db="EMBL/GenBank/DDBJ databases">
        <title>Genomic Encyclopedia of Type Strains, Phase IV (KMG-IV): sequencing the most valuable type-strain genomes for metagenomic binning, comparative biology and taxonomic classification.</title>
        <authorList>
            <person name="Goeker M."/>
        </authorList>
    </citation>
    <scope>NUCLEOTIDE SEQUENCE [LARGE SCALE GENOMIC DNA]</scope>
    <source>
        <strain evidence="3 5">DSM 28140</strain>
    </source>
</reference>
<dbReference type="Gene3D" id="3.30.160.250">
    <property type="match status" value="1"/>
</dbReference>
<protein>
    <submittedName>
        <fullName evidence="3">Antitoxin HicB</fullName>
    </submittedName>
    <submittedName>
        <fullName evidence="4">Helix-turn-helix domain-containing protein</fullName>
    </submittedName>
</protein>
<dbReference type="Proteomes" id="UP000305526">
    <property type="component" value="Unassembled WGS sequence"/>
</dbReference>
<dbReference type="Gene3D" id="1.10.260.40">
    <property type="entry name" value="lambda repressor-like DNA-binding domains"/>
    <property type="match status" value="1"/>
</dbReference>
<feature type="domain" description="HTH cro/C1-type" evidence="1">
    <location>
        <begin position="86"/>
        <end position="133"/>
    </location>
</feature>
<dbReference type="SUPFAM" id="SSF47413">
    <property type="entry name" value="lambda repressor-like DNA-binding domains"/>
    <property type="match status" value="1"/>
</dbReference>
<dbReference type="Proteomes" id="UP000294619">
    <property type="component" value="Unassembled WGS sequence"/>
</dbReference>
<gene>
    <name evidence="3" type="ORF">EDC16_105179</name>
    <name evidence="4" type="ORF">FHQ21_12015</name>
</gene>
<dbReference type="InterPro" id="IPR001387">
    <property type="entry name" value="Cro/C1-type_HTH"/>
</dbReference>
<dbReference type="RefSeq" id="WP_132966764.1">
    <property type="nucleotide sequence ID" value="NZ_LEKL01000064.1"/>
</dbReference>
<dbReference type="GO" id="GO:0003677">
    <property type="term" value="F:DNA binding"/>
    <property type="evidence" value="ECO:0007669"/>
    <property type="project" value="InterPro"/>
</dbReference>
<feature type="domain" description="HicB-like antitoxin of toxin-antitoxin system" evidence="2">
    <location>
        <begin position="3"/>
        <end position="65"/>
    </location>
</feature>
<evidence type="ECO:0000313" key="4">
    <source>
        <dbReference type="EMBL" id="TNG87528.1"/>
    </source>
</evidence>
<proteinExistence type="predicted"/>
<dbReference type="SUPFAM" id="SSF143100">
    <property type="entry name" value="TTHA1013/TTHA0281-like"/>
    <property type="match status" value="1"/>
</dbReference>
<comment type="caution">
    <text evidence="3">The sequence shown here is derived from an EMBL/GenBank/DDBJ whole genome shotgun (WGS) entry which is preliminary data.</text>
</comment>
<evidence type="ECO:0000313" key="6">
    <source>
        <dbReference type="Proteomes" id="UP000305526"/>
    </source>
</evidence>
<sequence length="137" mass="15379">MFYPAKFEKEGEGYNVTFRDIPEAITCGDDFDDALFMAKDALLTAMDFYFEDRRTVPQPSQAEDGEHLIELPLSVSAKVLLLNEMVAQNISNVELAKRIKVKPQEVQRITNLEHTTKIDTLARAFAALGKNLDLSVA</sequence>
<evidence type="ECO:0000313" key="5">
    <source>
        <dbReference type="Proteomes" id="UP000294619"/>
    </source>
</evidence>
<keyword evidence="6" id="KW-1185">Reference proteome</keyword>
<dbReference type="EMBL" id="VDGV01000154">
    <property type="protein sequence ID" value="TNG87528.1"/>
    <property type="molecule type" value="Genomic_DNA"/>
</dbReference>
<organism evidence="3 5">
    <name type="scientific">Testudinibacter aquarius</name>
    <dbReference type="NCBI Taxonomy" id="1524974"/>
    <lineage>
        <taxon>Bacteria</taxon>
        <taxon>Pseudomonadati</taxon>
        <taxon>Pseudomonadota</taxon>
        <taxon>Gammaproteobacteria</taxon>
        <taxon>Pasteurellales</taxon>
        <taxon>Pasteurellaceae</taxon>
        <taxon>Testudinibacter</taxon>
    </lineage>
</organism>
<accession>A0A4R3Y638</accession>
<dbReference type="InterPro" id="IPR010982">
    <property type="entry name" value="Lambda_DNA-bd_dom_sf"/>
</dbReference>
<dbReference type="InterPro" id="IPR031807">
    <property type="entry name" value="HicB-like"/>
</dbReference>
<dbReference type="AlphaFoldDB" id="A0A4R3Y638"/>
<reference evidence="4 6" key="2">
    <citation type="submission" date="2019-05" db="EMBL/GenBank/DDBJ databases">
        <title>Pasteurellaceae isolates from reptiles.</title>
        <authorList>
            <person name="Bojesen A.M."/>
            <person name="Lund E."/>
        </authorList>
    </citation>
    <scope>NUCLEOTIDE SEQUENCE [LARGE SCALE GENOMIC DNA]</scope>
    <source>
        <strain evidence="4 6">ELNT2x</strain>
    </source>
</reference>
<dbReference type="Pfam" id="PF15919">
    <property type="entry name" value="HicB_lk_antitox"/>
    <property type="match status" value="1"/>
</dbReference>
<dbReference type="InterPro" id="IPR035069">
    <property type="entry name" value="TTHA1013/TTHA0281-like"/>
</dbReference>
<evidence type="ECO:0000259" key="1">
    <source>
        <dbReference type="Pfam" id="PF01381"/>
    </source>
</evidence>
<evidence type="ECO:0000259" key="2">
    <source>
        <dbReference type="Pfam" id="PF15919"/>
    </source>
</evidence>
<dbReference type="Pfam" id="PF01381">
    <property type="entry name" value="HTH_3"/>
    <property type="match status" value="1"/>
</dbReference>
<name>A0A4R3Y638_9PAST</name>